<dbReference type="RefSeq" id="WP_093050106.1">
    <property type="nucleotide sequence ID" value="NZ_FOGT01000005.1"/>
</dbReference>
<dbReference type="OrthoDB" id="2972455at2"/>
<evidence type="ECO:0000313" key="2">
    <source>
        <dbReference type="EMBL" id="SER94764.1"/>
    </source>
</evidence>
<evidence type="ECO:0000313" key="3">
    <source>
        <dbReference type="Proteomes" id="UP000198571"/>
    </source>
</evidence>
<keyword evidence="1" id="KW-0812">Transmembrane</keyword>
<dbReference type="Pfam" id="PF26135">
    <property type="entry name" value="YuzI"/>
    <property type="match status" value="1"/>
</dbReference>
<evidence type="ECO:0000256" key="1">
    <source>
        <dbReference type="SAM" id="Phobius"/>
    </source>
</evidence>
<protein>
    <submittedName>
        <fullName evidence="2">Uncharacterized protein</fullName>
    </submittedName>
</protein>
<keyword evidence="3" id="KW-1185">Reference proteome</keyword>
<dbReference type="InterPro" id="IPR058887">
    <property type="entry name" value="YuzI-like"/>
</dbReference>
<dbReference type="STRING" id="1601833.SAMN05518684_105247"/>
<feature type="transmembrane region" description="Helical" evidence="1">
    <location>
        <begin position="44"/>
        <end position="64"/>
    </location>
</feature>
<dbReference type="AlphaFoldDB" id="A0A1H9TCU1"/>
<dbReference type="EMBL" id="FOGT01000005">
    <property type="protein sequence ID" value="SER94764.1"/>
    <property type="molecule type" value="Genomic_DNA"/>
</dbReference>
<gene>
    <name evidence="2" type="ORF">SAMN05518684_105247</name>
</gene>
<proteinExistence type="predicted"/>
<sequence>MKFFMLIVGFALAVFGGVSLVAYLNLLTVGYSLQNFLLFLVQRIETYMFAAGIFIIWIIVYFPMKRGNKRKKIKK</sequence>
<keyword evidence="1" id="KW-1133">Transmembrane helix</keyword>
<keyword evidence="1" id="KW-0472">Membrane</keyword>
<dbReference type="Proteomes" id="UP000198571">
    <property type="component" value="Unassembled WGS sequence"/>
</dbReference>
<accession>A0A1H9TCU1</accession>
<reference evidence="3" key="1">
    <citation type="submission" date="2016-10" db="EMBL/GenBank/DDBJ databases">
        <authorList>
            <person name="Varghese N."/>
            <person name="Submissions S."/>
        </authorList>
    </citation>
    <scope>NUCLEOTIDE SEQUENCE [LARGE SCALE GENOMIC DNA]</scope>
    <source>
        <strain evidence="3">S9</strain>
    </source>
</reference>
<name>A0A1H9TCU1_9BACI</name>
<organism evidence="2 3">
    <name type="scientific">Salipaludibacillus aurantiacus</name>
    <dbReference type="NCBI Taxonomy" id="1601833"/>
    <lineage>
        <taxon>Bacteria</taxon>
        <taxon>Bacillati</taxon>
        <taxon>Bacillota</taxon>
        <taxon>Bacilli</taxon>
        <taxon>Bacillales</taxon>
        <taxon>Bacillaceae</taxon>
    </lineage>
</organism>